<keyword evidence="2" id="KW-1133">Transmembrane helix</keyword>
<dbReference type="AlphaFoldDB" id="A0A5C5YVT2"/>
<name>A0A5C5YVT2_9BACT</name>
<reference evidence="3 4" key="1">
    <citation type="submission" date="2019-02" db="EMBL/GenBank/DDBJ databases">
        <title>Deep-cultivation of Planctomycetes and their phenomic and genomic characterization uncovers novel biology.</title>
        <authorList>
            <person name="Wiegand S."/>
            <person name="Jogler M."/>
            <person name="Boedeker C."/>
            <person name="Pinto D."/>
            <person name="Vollmers J."/>
            <person name="Rivas-Marin E."/>
            <person name="Kohn T."/>
            <person name="Peeters S.H."/>
            <person name="Heuer A."/>
            <person name="Rast P."/>
            <person name="Oberbeckmann S."/>
            <person name="Bunk B."/>
            <person name="Jeske O."/>
            <person name="Meyerdierks A."/>
            <person name="Storesund J.E."/>
            <person name="Kallscheuer N."/>
            <person name="Luecker S."/>
            <person name="Lage O.M."/>
            <person name="Pohl T."/>
            <person name="Merkel B.J."/>
            <person name="Hornburger P."/>
            <person name="Mueller R.-W."/>
            <person name="Bruemmer F."/>
            <person name="Labrenz M."/>
            <person name="Spormann A.M."/>
            <person name="Op Den Camp H."/>
            <person name="Overmann J."/>
            <person name="Amann R."/>
            <person name="Jetten M.S.M."/>
            <person name="Mascher T."/>
            <person name="Medema M.H."/>
            <person name="Devos D.P."/>
            <person name="Kaster A.-K."/>
            <person name="Ovreas L."/>
            <person name="Rohde M."/>
            <person name="Galperin M.Y."/>
            <person name="Jogler C."/>
        </authorList>
    </citation>
    <scope>NUCLEOTIDE SEQUENCE [LARGE SCALE GENOMIC DNA]</scope>
    <source>
        <strain evidence="3 4">CA13</strain>
    </source>
</reference>
<sequence length="135" mass="14454">MTEAETDNRVDGSNPYAAQKSEAPSSHADTSSHSIRVAATYAISLAPAIASLMFAFPCADYFYTVENPIRTYYYVLGGNAATLALCWIVARGFPHLVHVHATFDRNTFATVLGVAYGICGGFSWLLAATGVVGWP</sequence>
<dbReference type="Proteomes" id="UP000315010">
    <property type="component" value="Unassembled WGS sequence"/>
</dbReference>
<dbReference type="EMBL" id="SJPJ01000001">
    <property type="protein sequence ID" value="TWT78627.1"/>
    <property type="molecule type" value="Genomic_DNA"/>
</dbReference>
<organism evidence="3 4">
    <name type="scientific">Novipirellula herctigrandis</name>
    <dbReference type="NCBI Taxonomy" id="2527986"/>
    <lineage>
        <taxon>Bacteria</taxon>
        <taxon>Pseudomonadati</taxon>
        <taxon>Planctomycetota</taxon>
        <taxon>Planctomycetia</taxon>
        <taxon>Pirellulales</taxon>
        <taxon>Pirellulaceae</taxon>
        <taxon>Novipirellula</taxon>
    </lineage>
</organism>
<evidence type="ECO:0000256" key="2">
    <source>
        <dbReference type="SAM" id="Phobius"/>
    </source>
</evidence>
<evidence type="ECO:0000256" key="1">
    <source>
        <dbReference type="SAM" id="MobiDB-lite"/>
    </source>
</evidence>
<protein>
    <submittedName>
        <fullName evidence="3">Uncharacterized protein</fullName>
    </submittedName>
</protein>
<feature type="region of interest" description="Disordered" evidence="1">
    <location>
        <begin position="1"/>
        <end position="31"/>
    </location>
</feature>
<dbReference type="RefSeq" id="WP_146393647.1">
    <property type="nucleotide sequence ID" value="NZ_SJPJ01000001.1"/>
</dbReference>
<proteinExistence type="predicted"/>
<gene>
    <name evidence="3" type="ORF">CA13_00230</name>
</gene>
<feature type="transmembrane region" description="Helical" evidence="2">
    <location>
        <begin position="110"/>
        <end position="134"/>
    </location>
</feature>
<accession>A0A5C5YVT2</accession>
<evidence type="ECO:0000313" key="3">
    <source>
        <dbReference type="EMBL" id="TWT78627.1"/>
    </source>
</evidence>
<evidence type="ECO:0000313" key="4">
    <source>
        <dbReference type="Proteomes" id="UP000315010"/>
    </source>
</evidence>
<keyword evidence="2" id="KW-0472">Membrane</keyword>
<keyword evidence="2" id="KW-0812">Transmembrane</keyword>
<feature type="compositionally biased region" description="Basic and acidic residues" evidence="1">
    <location>
        <begin position="1"/>
        <end position="10"/>
    </location>
</feature>
<keyword evidence="4" id="KW-1185">Reference proteome</keyword>
<feature type="transmembrane region" description="Helical" evidence="2">
    <location>
        <begin position="38"/>
        <end position="59"/>
    </location>
</feature>
<comment type="caution">
    <text evidence="3">The sequence shown here is derived from an EMBL/GenBank/DDBJ whole genome shotgun (WGS) entry which is preliminary data.</text>
</comment>
<feature type="compositionally biased region" description="Polar residues" evidence="1">
    <location>
        <begin position="22"/>
        <end position="31"/>
    </location>
</feature>
<feature type="transmembrane region" description="Helical" evidence="2">
    <location>
        <begin position="71"/>
        <end position="90"/>
    </location>
</feature>